<dbReference type="EMBL" id="DS028100">
    <property type="protein sequence ID" value="KMP10140.1"/>
    <property type="molecule type" value="Genomic_DNA"/>
</dbReference>
<dbReference type="OrthoDB" id="10021397at2759"/>
<dbReference type="SUPFAM" id="SSF103473">
    <property type="entry name" value="MFS general substrate transporter"/>
    <property type="match status" value="1"/>
</dbReference>
<organism evidence="2 3">
    <name type="scientific">Coccidioides immitis RMSCC 2394</name>
    <dbReference type="NCBI Taxonomy" id="404692"/>
    <lineage>
        <taxon>Eukaryota</taxon>
        <taxon>Fungi</taxon>
        <taxon>Dikarya</taxon>
        <taxon>Ascomycota</taxon>
        <taxon>Pezizomycotina</taxon>
        <taxon>Eurotiomycetes</taxon>
        <taxon>Eurotiomycetidae</taxon>
        <taxon>Onygenales</taxon>
        <taxon>Onygenaceae</taxon>
        <taxon>Coccidioides</taxon>
    </lineage>
</organism>
<name>A0A0J6YQT2_COCIT</name>
<sequence>MAMSGLQMHYFLTIAAVQPLFGQFVESFRKGMGDDIHNFNICSIEMLITGRAVQRIAISGFNMIVDVIVADLVPLRERSNYIAIVLMVDVTKRLKGIHYASNIMIIDSTSVVLYASTTSSAAEWIIFQMIAALIPGDGAQHLAPYIPSTAGRERSSVSRNRRIASLIRISGNFCRTLIHSELPGASERRRHRCFLGCVEICFGRKRKRRVGEEKSNDRQSDDRIGHDLLVNSVRDSVVSPGAKMESAAMAPHARQACLERRLLFFFGGFCRPSARAVGAGTVGRNPTETPSQPANSRGCPGAQTPRNSVLVTAKPSSSSRRPAGPPQHSNWFFRRR</sequence>
<feature type="region of interest" description="Disordered" evidence="1">
    <location>
        <begin position="277"/>
        <end position="336"/>
    </location>
</feature>
<evidence type="ECO:0000313" key="2">
    <source>
        <dbReference type="EMBL" id="KMP10140.1"/>
    </source>
</evidence>
<dbReference type="AlphaFoldDB" id="A0A0J6YQT2"/>
<proteinExistence type="predicted"/>
<feature type="compositionally biased region" description="Polar residues" evidence="1">
    <location>
        <begin position="284"/>
        <end position="295"/>
    </location>
</feature>
<protein>
    <submittedName>
        <fullName evidence="2">Integral membrane transport protein</fullName>
    </submittedName>
</protein>
<accession>A0A0J6YQT2</accession>
<evidence type="ECO:0000256" key="1">
    <source>
        <dbReference type="SAM" id="MobiDB-lite"/>
    </source>
</evidence>
<gene>
    <name evidence="2" type="ORF">CIRG_09373</name>
</gene>
<dbReference type="InterPro" id="IPR036259">
    <property type="entry name" value="MFS_trans_sf"/>
</dbReference>
<reference evidence="3" key="1">
    <citation type="journal article" date="2010" name="Genome Res.">
        <title>Population genomic sequencing of Coccidioides fungi reveals recent hybridization and transposon control.</title>
        <authorList>
            <person name="Neafsey D.E."/>
            <person name="Barker B.M."/>
            <person name="Sharpton T.J."/>
            <person name="Stajich J.E."/>
            <person name="Park D.J."/>
            <person name="Whiston E."/>
            <person name="Hung C.-Y."/>
            <person name="McMahan C."/>
            <person name="White J."/>
            <person name="Sykes S."/>
            <person name="Heiman D."/>
            <person name="Young S."/>
            <person name="Zeng Q."/>
            <person name="Abouelleil A."/>
            <person name="Aftuck L."/>
            <person name="Bessette D."/>
            <person name="Brown A."/>
            <person name="FitzGerald M."/>
            <person name="Lui A."/>
            <person name="Macdonald J.P."/>
            <person name="Priest M."/>
            <person name="Orbach M.J."/>
            <person name="Galgiani J.N."/>
            <person name="Kirkland T.N."/>
            <person name="Cole G.T."/>
            <person name="Birren B.W."/>
            <person name="Henn M.R."/>
            <person name="Taylor J.W."/>
            <person name="Rounsley S.D."/>
        </authorList>
    </citation>
    <scope>NUCLEOTIDE SEQUENCE [LARGE SCALE GENOMIC DNA]</scope>
    <source>
        <strain evidence="3">RMSCC 2394</strain>
    </source>
</reference>
<evidence type="ECO:0000313" key="3">
    <source>
        <dbReference type="Proteomes" id="UP000054565"/>
    </source>
</evidence>
<dbReference type="Proteomes" id="UP000054565">
    <property type="component" value="Unassembled WGS sequence"/>
</dbReference>